<dbReference type="Proteomes" id="UP001597286">
    <property type="component" value="Unassembled WGS sequence"/>
</dbReference>
<dbReference type="RefSeq" id="WP_378484270.1">
    <property type="nucleotide sequence ID" value="NZ_JBHUFB010000008.1"/>
</dbReference>
<protein>
    <recommendedName>
        <fullName evidence="5">Lipoprotein</fullName>
    </recommendedName>
</protein>
<gene>
    <name evidence="3" type="ORF">ACFSJG_05820</name>
</gene>
<evidence type="ECO:0000313" key="4">
    <source>
        <dbReference type="Proteomes" id="UP001597286"/>
    </source>
</evidence>
<feature type="signal peptide" evidence="2">
    <location>
        <begin position="1"/>
        <end position="24"/>
    </location>
</feature>
<evidence type="ECO:0000256" key="2">
    <source>
        <dbReference type="SAM" id="SignalP"/>
    </source>
</evidence>
<keyword evidence="4" id="KW-1185">Reference proteome</keyword>
<comment type="caution">
    <text evidence="3">The sequence shown here is derived from an EMBL/GenBank/DDBJ whole genome shotgun (WGS) entry which is preliminary data.</text>
</comment>
<feature type="region of interest" description="Disordered" evidence="1">
    <location>
        <begin position="28"/>
        <end position="54"/>
    </location>
</feature>
<organism evidence="3 4">
    <name type="scientific">Rhodococcus gannanensis</name>
    <dbReference type="NCBI Taxonomy" id="1960308"/>
    <lineage>
        <taxon>Bacteria</taxon>
        <taxon>Bacillati</taxon>
        <taxon>Actinomycetota</taxon>
        <taxon>Actinomycetes</taxon>
        <taxon>Mycobacteriales</taxon>
        <taxon>Nocardiaceae</taxon>
        <taxon>Rhodococcus</taxon>
    </lineage>
</organism>
<feature type="chain" id="PRO_5047187404" description="Lipoprotein" evidence="2">
    <location>
        <begin position="25"/>
        <end position="197"/>
    </location>
</feature>
<feature type="compositionally biased region" description="Polar residues" evidence="1">
    <location>
        <begin position="29"/>
        <end position="50"/>
    </location>
</feature>
<proteinExistence type="predicted"/>
<dbReference type="PROSITE" id="PS51257">
    <property type="entry name" value="PROKAR_LIPOPROTEIN"/>
    <property type="match status" value="1"/>
</dbReference>
<evidence type="ECO:0000256" key="1">
    <source>
        <dbReference type="SAM" id="MobiDB-lite"/>
    </source>
</evidence>
<dbReference type="EMBL" id="JBHUFB010000008">
    <property type="protein sequence ID" value="MFD1811725.1"/>
    <property type="molecule type" value="Genomic_DNA"/>
</dbReference>
<evidence type="ECO:0000313" key="3">
    <source>
        <dbReference type="EMBL" id="MFD1811725.1"/>
    </source>
</evidence>
<sequence>MRARRTCALITVALGASLSACGEAVDGTPTANDTGAVTASTQTSAPTRSTLPPVTTTAATTTQAPAAQVAEYMGTANGSYYFTSPSSKFECAVVTAPNPVAGCHGALPPDAPTVNPASGTGTVAPNSIRVTGSGPGEFVSTGDPAFHRFDAPAKALPYGSPLRVQGFTCTVDETMGVTCSSSAGHGFTVSDRAYRLW</sequence>
<accession>A0ABW4P2S7</accession>
<reference evidence="4" key="1">
    <citation type="journal article" date="2019" name="Int. J. Syst. Evol. Microbiol.">
        <title>The Global Catalogue of Microorganisms (GCM) 10K type strain sequencing project: providing services to taxonomists for standard genome sequencing and annotation.</title>
        <authorList>
            <consortium name="The Broad Institute Genomics Platform"/>
            <consortium name="The Broad Institute Genome Sequencing Center for Infectious Disease"/>
            <person name="Wu L."/>
            <person name="Ma J."/>
        </authorList>
    </citation>
    <scope>NUCLEOTIDE SEQUENCE [LARGE SCALE GENOMIC DNA]</scope>
    <source>
        <strain evidence="4">DT72</strain>
    </source>
</reference>
<evidence type="ECO:0008006" key="5">
    <source>
        <dbReference type="Google" id="ProtNLM"/>
    </source>
</evidence>
<keyword evidence="2" id="KW-0732">Signal</keyword>
<name>A0ABW4P2S7_9NOCA</name>